<dbReference type="Pfam" id="PF00004">
    <property type="entry name" value="AAA"/>
    <property type="match status" value="1"/>
</dbReference>
<evidence type="ECO:0000256" key="1">
    <source>
        <dbReference type="ARBA" id="ARBA00006914"/>
    </source>
</evidence>
<accession>A0ABU3W192</accession>
<proteinExistence type="inferred from homology"/>
<dbReference type="PANTHER" id="PTHR23073">
    <property type="entry name" value="26S PROTEASOME REGULATORY SUBUNIT"/>
    <property type="match status" value="1"/>
</dbReference>
<dbReference type="Gene3D" id="3.40.50.300">
    <property type="entry name" value="P-loop containing nucleotide triphosphate hydrolases"/>
    <property type="match status" value="1"/>
</dbReference>
<name>A0ABU3W192_9GAMM</name>
<dbReference type="SUPFAM" id="SSF46689">
    <property type="entry name" value="Homeodomain-like"/>
    <property type="match status" value="1"/>
</dbReference>
<reference evidence="6 7" key="1">
    <citation type="submission" date="2023-10" db="EMBL/GenBank/DDBJ databases">
        <title>Characteristics and mechanism of a salt-tolerant marine origin heterotrophic nitrifying- aerobic denitrifying bacteria Marinobacter xestospongiae HN1.</title>
        <authorList>
            <person name="Qi R."/>
        </authorList>
    </citation>
    <scope>NUCLEOTIDE SEQUENCE [LARGE SCALE GENOMIC DNA]</scope>
    <source>
        <strain evidence="6 7">HN1</strain>
    </source>
</reference>
<comment type="caution">
    <text evidence="6">The sequence shown here is derived from an EMBL/GenBank/DDBJ whole genome shotgun (WGS) entry which is preliminary data.</text>
</comment>
<keyword evidence="7" id="KW-1185">Reference proteome</keyword>
<dbReference type="InterPro" id="IPR003593">
    <property type="entry name" value="AAA+_ATPase"/>
</dbReference>
<keyword evidence="3" id="KW-0067">ATP-binding</keyword>
<evidence type="ECO:0000313" key="6">
    <source>
        <dbReference type="EMBL" id="MDV2080305.1"/>
    </source>
</evidence>
<keyword evidence="2" id="KW-0547">Nucleotide-binding</keyword>
<sequence length="365" mass="41428">MNLTELMVDLVKDGLKHDVRSFQMRARRVAEASKDNNPELAKAIIRTLKTTPTRRQPAEWQPPSSQRPVDQDSRQSLVREEESVVANKPHWDHLIGKTIKEFVFERQNEQKLVSHGLQPARSLLLEGPPGVGKTMTARWLASELELPLITLDLTTVINSLLGKTGNNIKSVLDYARSKKCVLLLDEFDSIAKRRSDDSDVGELKRLVTVLLQTIDDWPHTSILIAATNHGELLDPAIWRRFDNVLHFSPPNKIDVVRFLTDREVGQKTANEIASVYTEKSYSSLERMLHKAKKAEVLYGIDHNESIRQAFGLKSQNISERDARNSKILKMHSEGLNKTQISSQLGISRPTVRRVIKKWQEGDNNA</sequence>
<evidence type="ECO:0000256" key="3">
    <source>
        <dbReference type="ARBA" id="ARBA00022840"/>
    </source>
</evidence>
<evidence type="ECO:0000256" key="2">
    <source>
        <dbReference type="ARBA" id="ARBA00022741"/>
    </source>
</evidence>
<dbReference type="InterPro" id="IPR050221">
    <property type="entry name" value="26S_Proteasome_ATPase"/>
</dbReference>
<dbReference type="RefSeq" id="WP_316974732.1">
    <property type="nucleotide sequence ID" value="NZ_JAWIIJ010000013.1"/>
</dbReference>
<dbReference type="SUPFAM" id="SSF52540">
    <property type="entry name" value="P-loop containing nucleoside triphosphate hydrolases"/>
    <property type="match status" value="1"/>
</dbReference>
<gene>
    <name evidence="6" type="ORF">RYS15_16575</name>
</gene>
<dbReference type="Gene3D" id="1.10.10.10">
    <property type="entry name" value="Winged helix-like DNA-binding domain superfamily/Winged helix DNA-binding domain"/>
    <property type="match status" value="1"/>
</dbReference>
<evidence type="ECO:0000259" key="5">
    <source>
        <dbReference type="SMART" id="SM00382"/>
    </source>
</evidence>
<dbReference type="InterPro" id="IPR009057">
    <property type="entry name" value="Homeodomain-like_sf"/>
</dbReference>
<feature type="region of interest" description="Disordered" evidence="4">
    <location>
        <begin position="47"/>
        <end position="74"/>
    </location>
</feature>
<dbReference type="InterPro" id="IPR036388">
    <property type="entry name" value="WH-like_DNA-bd_sf"/>
</dbReference>
<organism evidence="6 7">
    <name type="scientific">Marinobacter xestospongiae</name>
    <dbReference type="NCBI Taxonomy" id="994319"/>
    <lineage>
        <taxon>Bacteria</taxon>
        <taxon>Pseudomonadati</taxon>
        <taxon>Pseudomonadota</taxon>
        <taxon>Gammaproteobacteria</taxon>
        <taxon>Pseudomonadales</taxon>
        <taxon>Marinobacteraceae</taxon>
        <taxon>Marinobacter</taxon>
    </lineage>
</organism>
<dbReference type="CDD" id="cd19481">
    <property type="entry name" value="RecA-like_protease"/>
    <property type="match status" value="1"/>
</dbReference>
<dbReference type="InterPro" id="IPR027417">
    <property type="entry name" value="P-loop_NTPase"/>
</dbReference>
<dbReference type="Proteomes" id="UP001269819">
    <property type="component" value="Unassembled WGS sequence"/>
</dbReference>
<dbReference type="Pfam" id="PF13384">
    <property type="entry name" value="HTH_23"/>
    <property type="match status" value="1"/>
</dbReference>
<protein>
    <submittedName>
        <fullName evidence="6">AAA family ATPase</fullName>
    </submittedName>
</protein>
<dbReference type="InterPro" id="IPR003959">
    <property type="entry name" value="ATPase_AAA_core"/>
</dbReference>
<evidence type="ECO:0000256" key="4">
    <source>
        <dbReference type="SAM" id="MobiDB-lite"/>
    </source>
</evidence>
<dbReference type="EMBL" id="JAWIIJ010000013">
    <property type="protein sequence ID" value="MDV2080305.1"/>
    <property type="molecule type" value="Genomic_DNA"/>
</dbReference>
<evidence type="ECO:0000313" key="7">
    <source>
        <dbReference type="Proteomes" id="UP001269819"/>
    </source>
</evidence>
<feature type="domain" description="AAA+ ATPase" evidence="5">
    <location>
        <begin position="119"/>
        <end position="251"/>
    </location>
</feature>
<comment type="similarity">
    <text evidence="1">Belongs to the AAA ATPase family.</text>
</comment>
<dbReference type="SMART" id="SM00382">
    <property type="entry name" value="AAA"/>
    <property type="match status" value="1"/>
</dbReference>